<accession>A0AAN8ZZD7</accession>
<dbReference type="EMBL" id="JAXCGZ010011614">
    <property type="protein sequence ID" value="KAK7074406.1"/>
    <property type="molecule type" value="Genomic_DNA"/>
</dbReference>
<sequence>MPHNQMTTATVLVGVREVVVVLDSHTQKPLGIPVVEYRQRSSGMYLLLVMEEGARLGINCSSKLIASKSPCSSLDVELDEFGRWRPTQPPGSGSILGKKIAQSALPTACRELSAYSVWVAGRDEVTSAMVSRTRCFFRQGRFLLQ</sequence>
<dbReference type="Proteomes" id="UP001381693">
    <property type="component" value="Unassembled WGS sequence"/>
</dbReference>
<keyword evidence="2" id="KW-1185">Reference proteome</keyword>
<gene>
    <name evidence="1" type="ORF">SK128_023084</name>
</gene>
<name>A0AAN8ZZD7_HALRR</name>
<evidence type="ECO:0000313" key="1">
    <source>
        <dbReference type="EMBL" id="KAK7074406.1"/>
    </source>
</evidence>
<evidence type="ECO:0000313" key="2">
    <source>
        <dbReference type="Proteomes" id="UP001381693"/>
    </source>
</evidence>
<organism evidence="1 2">
    <name type="scientific">Halocaridina rubra</name>
    <name type="common">Hawaiian red shrimp</name>
    <dbReference type="NCBI Taxonomy" id="373956"/>
    <lineage>
        <taxon>Eukaryota</taxon>
        <taxon>Metazoa</taxon>
        <taxon>Ecdysozoa</taxon>
        <taxon>Arthropoda</taxon>
        <taxon>Crustacea</taxon>
        <taxon>Multicrustacea</taxon>
        <taxon>Malacostraca</taxon>
        <taxon>Eumalacostraca</taxon>
        <taxon>Eucarida</taxon>
        <taxon>Decapoda</taxon>
        <taxon>Pleocyemata</taxon>
        <taxon>Caridea</taxon>
        <taxon>Atyoidea</taxon>
        <taxon>Atyidae</taxon>
        <taxon>Halocaridina</taxon>
    </lineage>
</organism>
<protein>
    <submittedName>
        <fullName evidence="1">Uncharacterized protein</fullName>
    </submittedName>
</protein>
<dbReference type="AlphaFoldDB" id="A0AAN8ZZD7"/>
<proteinExistence type="predicted"/>
<reference evidence="1 2" key="1">
    <citation type="submission" date="2023-11" db="EMBL/GenBank/DDBJ databases">
        <title>Halocaridina rubra genome assembly.</title>
        <authorList>
            <person name="Smith C."/>
        </authorList>
    </citation>
    <scope>NUCLEOTIDE SEQUENCE [LARGE SCALE GENOMIC DNA]</scope>
    <source>
        <strain evidence="1">EP-1</strain>
        <tissue evidence="1">Whole</tissue>
    </source>
</reference>
<comment type="caution">
    <text evidence="1">The sequence shown here is derived from an EMBL/GenBank/DDBJ whole genome shotgun (WGS) entry which is preliminary data.</text>
</comment>
<feature type="non-terminal residue" evidence="1">
    <location>
        <position position="145"/>
    </location>
</feature>